<dbReference type="AlphaFoldDB" id="A0A4C1SZW9"/>
<feature type="region of interest" description="Disordered" evidence="1">
    <location>
        <begin position="65"/>
        <end position="88"/>
    </location>
</feature>
<proteinExistence type="predicted"/>
<feature type="region of interest" description="Disordered" evidence="1">
    <location>
        <begin position="105"/>
        <end position="138"/>
    </location>
</feature>
<name>A0A4C1SZW9_EUMVA</name>
<sequence>MSLPTLLPAIRTLLASALRRPIRSRAGLRPGSDVEETRDESPCMTVYKSAPPGLAEIHARFRAAAVASTGDRPPRGPNSGAARTQEWAQTELGIPDCYELQAERRGPAPLLRVTSRRKRRGAAAPPRHKNERGARECS</sequence>
<evidence type="ECO:0000313" key="2">
    <source>
        <dbReference type="EMBL" id="GBP06820.1"/>
    </source>
</evidence>
<reference evidence="2 3" key="1">
    <citation type="journal article" date="2019" name="Commun. Biol.">
        <title>The bagworm genome reveals a unique fibroin gene that provides high tensile strength.</title>
        <authorList>
            <person name="Kono N."/>
            <person name="Nakamura H."/>
            <person name="Ohtoshi R."/>
            <person name="Tomita M."/>
            <person name="Numata K."/>
            <person name="Arakawa K."/>
        </authorList>
    </citation>
    <scope>NUCLEOTIDE SEQUENCE [LARGE SCALE GENOMIC DNA]</scope>
</reference>
<feature type="compositionally biased region" description="Basic residues" evidence="1">
    <location>
        <begin position="114"/>
        <end position="130"/>
    </location>
</feature>
<organism evidence="2 3">
    <name type="scientific">Eumeta variegata</name>
    <name type="common">Bagworm moth</name>
    <name type="synonym">Eumeta japonica</name>
    <dbReference type="NCBI Taxonomy" id="151549"/>
    <lineage>
        <taxon>Eukaryota</taxon>
        <taxon>Metazoa</taxon>
        <taxon>Ecdysozoa</taxon>
        <taxon>Arthropoda</taxon>
        <taxon>Hexapoda</taxon>
        <taxon>Insecta</taxon>
        <taxon>Pterygota</taxon>
        <taxon>Neoptera</taxon>
        <taxon>Endopterygota</taxon>
        <taxon>Lepidoptera</taxon>
        <taxon>Glossata</taxon>
        <taxon>Ditrysia</taxon>
        <taxon>Tineoidea</taxon>
        <taxon>Psychidae</taxon>
        <taxon>Oiketicinae</taxon>
        <taxon>Eumeta</taxon>
    </lineage>
</organism>
<dbReference type="EMBL" id="BGZK01000023">
    <property type="protein sequence ID" value="GBP06820.1"/>
    <property type="molecule type" value="Genomic_DNA"/>
</dbReference>
<comment type="caution">
    <text evidence="2">The sequence shown here is derived from an EMBL/GenBank/DDBJ whole genome shotgun (WGS) entry which is preliminary data.</text>
</comment>
<keyword evidence="3" id="KW-1185">Reference proteome</keyword>
<gene>
    <name evidence="2" type="ORF">EVAR_92735_1</name>
</gene>
<dbReference type="Proteomes" id="UP000299102">
    <property type="component" value="Unassembled WGS sequence"/>
</dbReference>
<evidence type="ECO:0000313" key="3">
    <source>
        <dbReference type="Proteomes" id="UP000299102"/>
    </source>
</evidence>
<protein>
    <submittedName>
        <fullName evidence="2">Uncharacterized protein</fullName>
    </submittedName>
</protein>
<accession>A0A4C1SZW9</accession>
<evidence type="ECO:0000256" key="1">
    <source>
        <dbReference type="SAM" id="MobiDB-lite"/>
    </source>
</evidence>